<protein>
    <submittedName>
        <fullName evidence="2">Uncharacterized protein</fullName>
    </submittedName>
</protein>
<dbReference type="Proteomes" id="UP001596083">
    <property type="component" value="Unassembled WGS sequence"/>
</dbReference>
<name>A0ABW0Z4M1_9ACTN</name>
<evidence type="ECO:0000313" key="3">
    <source>
        <dbReference type="Proteomes" id="UP001596083"/>
    </source>
</evidence>
<sequence>MRSPRERGATGSGGEPRAALDPASGRAATNDRRLEALGFTDVPAERPLSYPGRPVTEPSLLTGPELLPLRVGTGRLGGWRVVDAYGPYAPAAAREPALDEALAALGAPPCGERRPVLAVGSNASPAQLRHKLTRCARSAVVPLVPVRVRGVSVGCSAHIGVNGYVAAAPFAAPEAVSTLVLGWLDAGQLAAVDATEHNYRRVLLPGDAFPVELPSGERLDGAYLYVSRHGVLADPADPGRPRPAGGQRALLASLLAASPALRALLGADPESWVARARADEAVRAAGKRIFGELGWTLPVRGFPGATAPPSGQSSHIGNLP</sequence>
<reference evidence="3" key="1">
    <citation type="journal article" date="2019" name="Int. J. Syst. Evol. Microbiol.">
        <title>The Global Catalogue of Microorganisms (GCM) 10K type strain sequencing project: providing services to taxonomists for standard genome sequencing and annotation.</title>
        <authorList>
            <consortium name="The Broad Institute Genomics Platform"/>
            <consortium name="The Broad Institute Genome Sequencing Center for Infectious Disease"/>
            <person name="Wu L."/>
            <person name="Ma J."/>
        </authorList>
    </citation>
    <scope>NUCLEOTIDE SEQUENCE [LARGE SCALE GENOMIC DNA]</scope>
    <source>
        <strain evidence="3">CGMCC 4.7304</strain>
    </source>
</reference>
<organism evidence="2 3">
    <name type="scientific">Streptomyces gamaensis</name>
    <dbReference type="NCBI Taxonomy" id="1763542"/>
    <lineage>
        <taxon>Bacteria</taxon>
        <taxon>Bacillati</taxon>
        <taxon>Actinomycetota</taxon>
        <taxon>Actinomycetes</taxon>
        <taxon>Kitasatosporales</taxon>
        <taxon>Streptomycetaceae</taxon>
        <taxon>Streptomyces</taxon>
    </lineage>
</organism>
<proteinExistence type="predicted"/>
<feature type="region of interest" description="Disordered" evidence="1">
    <location>
        <begin position="1"/>
        <end position="56"/>
    </location>
</feature>
<evidence type="ECO:0000256" key="1">
    <source>
        <dbReference type="SAM" id="MobiDB-lite"/>
    </source>
</evidence>
<gene>
    <name evidence="2" type="ORF">ACFP1Z_14275</name>
</gene>
<accession>A0ABW0Z4M1</accession>
<dbReference type="EMBL" id="JBHSPB010000007">
    <property type="protein sequence ID" value="MFC5721335.1"/>
    <property type="molecule type" value="Genomic_DNA"/>
</dbReference>
<evidence type="ECO:0000313" key="2">
    <source>
        <dbReference type="EMBL" id="MFC5721335.1"/>
    </source>
</evidence>
<comment type="caution">
    <text evidence="2">The sequence shown here is derived from an EMBL/GenBank/DDBJ whole genome shotgun (WGS) entry which is preliminary data.</text>
</comment>
<dbReference type="RefSeq" id="WP_390316588.1">
    <property type="nucleotide sequence ID" value="NZ_JBHSPB010000007.1"/>
</dbReference>
<keyword evidence="3" id="KW-1185">Reference proteome</keyword>